<organism evidence="9 10">
    <name type="scientific">Malassezia obtusa</name>
    <dbReference type="NCBI Taxonomy" id="76774"/>
    <lineage>
        <taxon>Eukaryota</taxon>
        <taxon>Fungi</taxon>
        <taxon>Dikarya</taxon>
        <taxon>Basidiomycota</taxon>
        <taxon>Ustilaginomycotina</taxon>
        <taxon>Malasseziomycetes</taxon>
        <taxon>Malasseziales</taxon>
        <taxon>Malasseziaceae</taxon>
        <taxon>Malassezia</taxon>
    </lineage>
</organism>
<gene>
    <name evidence="9" type="ORF">MOBT1_002647</name>
</gene>
<evidence type="ECO:0000256" key="8">
    <source>
        <dbReference type="SAM" id="Phobius"/>
    </source>
</evidence>
<sequence>MSAPIPAYRQLMPQLRAHQYHLVFFLWFGAVLLGGTLYSMYYKTHAYNVELSATRALDYLAAQAMQARVPSVFADRRNWMNALFIKRAWLWNTLDLVLIAATLDRTSGGLRGEKARGVVARPLRSLADVLALKTLWRWVAATLGWVLVTQWCFGPSLTDRVMAYSGGQCMMDSVPVDAGLCFTRAALTGSSDPQRYAQLPEAVQRLGMSRPLRAGWHGGHDVSGHTFILVLGMLLISESLIPYAPYVLPRFSYLRDVIPHALYAERNVFRLAPRERALNIAVLVFSVASLVFSRPRRSGP</sequence>
<dbReference type="Proteomes" id="UP001214603">
    <property type="component" value="Chromosome 6"/>
</dbReference>
<dbReference type="Pfam" id="PF10261">
    <property type="entry name" value="FIT"/>
    <property type="match status" value="1"/>
</dbReference>
<dbReference type="PANTHER" id="PTHR23129:SF0">
    <property type="entry name" value="ACYL-COENZYME A DIPHOSPHATASE FITM2"/>
    <property type="match status" value="1"/>
</dbReference>
<keyword evidence="4" id="KW-0256">Endoplasmic reticulum</keyword>
<dbReference type="EMBL" id="CP119939">
    <property type="protein sequence ID" value="WFD03950.1"/>
    <property type="molecule type" value="Genomic_DNA"/>
</dbReference>
<keyword evidence="2 8" id="KW-0812">Transmembrane</keyword>
<name>A0AAF0ISR3_9BASI</name>
<evidence type="ECO:0000313" key="9">
    <source>
        <dbReference type="EMBL" id="WFD03950.1"/>
    </source>
</evidence>
<keyword evidence="6" id="KW-0443">Lipid metabolism</keyword>
<evidence type="ECO:0000256" key="2">
    <source>
        <dbReference type="ARBA" id="ARBA00022692"/>
    </source>
</evidence>
<keyword evidence="9" id="KW-0808">Transferase</keyword>
<dbReference type="GO" id="GO:0008654">
    <property type="term" value="P:phospholipid biosynthetic process"/>
    <property type="evidence" value="ECO:0007669"/>
    <property type="project" value="TreeGrafter"/>
</dbReference>
<accession>A0AAF0ISR3</accession>
<keyword evidence="5 8" id="KW-1133">Transmembrane helix</keyword>
<comment type="subcellular location">
    <subcellularLocation>
        <location evidence="1">Endoplasmic reticulum membrane</location>
        <topology evidence="1">Multi-pass membrane protein</topology>
    </subcellularLocation>
</comment>
<dbReference type="AlphaFoldDB" id="A0AAF0ISR3"/>
<proteinExistence type="predicted"/>
<dbReference type="GO" id="GO:0003877">
    <property type="term" value="F:ATP:ADP adenylyltransferase activity"/>
    <property type="evidence" value="ECO:0007669"/>
    <property type="project" value="UniProtKB-EC"/>
</dbReference>
<dbReference type="GO" id="GO:0019915">
    <property type="term" value="P:lipid storage"/>
    <property type="evidence" value="ECO:0007669"/>
    <property type="project" value="InterPro"/>
</dbReference>
<evidence type="ECO:0000256" key="5">
    <source>
        <dbReference type="ARBA" id="ARBA00022989"/>
    </source>
</evidence>
<evidence type="ECO:0000313" key="10">
    <source>
        <dbReference type="Proteomes" id="UP001214603"/>
    </source>
</evidence>
<evidence type="ECO:0000256" key="6">
    <source>
        <dbReference type="ARBA" id="ARBA00023098"/>
    </source>
</evidence>
<evidence type="ECO:0000256" key="3">
    <source>
        <dbReference type="ARBA" id="ARBA00022801"/>
    </source>
</evidence>
<evidence type="ECO:0000256" key="1">
    <source>
        <dbReference type="ARBA" id="ARBA00004477"/>
    </source>
</evidence>
<dbReference type="PANTHER" id="PTHR23129">
    <property type="entry name" value="ACYL-COENZYME A DIPHOSPHATASE FITM2"/>
    <property type="match status" value="1"/>
</dbReference>
<dbReference type="GO" id="GO:0034389">
    <property type="term" value="P:lipid droplet organization"/>
    <property type="evidence" value="ECO:0007669"/>
    <property type="project" value="TreeGrafter"/>
</dbReference>
<feature type="transmembrane region" description="Helical" evidence="8">
    <location>
        <begin position="20"/>
        <end position="41"/>
    </location>
</feature>
<keyword evidence="9" id="KW-0548">Nucleotidyltransferase</keyword>
<reference evidence="9" key="1">
    <citation type="submission" date="2023-03" db="EMBL/GenBank/DDBJ databases">
        <title>Mating type loci evolution in Malassezia.</title>
        <authorList>
            <person name="Coelho M.A."/>
        </authorList>
    </citation>
    <scope>NUCLEOTIDE SEQUENCE</scope>
    <source>
        <strain evidence="9">CBS 7876</strain>
    </source>
</reference>
<protein>
    <submittedName>
        <fullName evidence="9">ATP adenylyltransferase</fullName>
        <ecNumber evidence="9">2.7.7.53</ecNumber>
    </submittedName>
</protein>
<evidence type="ECO:0000256" key="7">
    <source>
        <dbReference type="ARBA" id="ARBA00023136"/>
    </source>
</evidence>
<evidence type="ECO:0000256" key="4">
    <source>
        <dbReference type="ARBA" id="ARBA00022824"/>
    </source>
</evidence>
<keyword evidence="10" id="KW-1185">Reference proteome</keyword>
<dbReference type="GO" id="GO:0005789">
    <property type="term" value="C:endoplasmic reticulum membrane"/>
    <property type="evidence" value="ECO:0007669"/>
    <property type="project" value="UniProtKB-SubCell"/>
</dbReference>
<dbReference type="InterPro" id="IPR019388">
    <property type="entry name" value="FIT"/>
</dbReference>
<keyword evidence="3" id="KW-0378">Hydrolase</keyword>
<dbReference type="EC" id="2.7.7.53" evidence="9"/>
<keyword evidence="7 8" id="KW-0472">Membrane</keyword>
<dbReference type="GO" id="GO:0010945">
    <property type="term" value="F:coenzyme A diphosphatase activity"/>
    <property type="evidence" value="ECO:0007669"/>
    <property type="project" value="InterPro"/>
</dbReference>